<evidence type="ECO:0000313" key="1">
    <source>
        <dbReference type="EMBL" id="SVD38851.1"/>
    </source>
</evidence>
<feature type="non-terminal residue" evidence="1">
    <location>
        <position position="132"/>
    </location>
</feature>
<dbReference type="AlphaFoldDB" id="A0A382UYU8"/>
<organism evidence="1">
    <name type="scientific">marine metagenome</name>
    <dbReference type="NCBI Taxonomy" id="408172"/>
    <lineage>
        <taxon>unclassified sequences</taxon>
        <taxon>metagenomes</taxon>
        <taxon>ecological metagenomes</taxon>
    </lineage>
</organism>
<gene>
    <name evidence="1" type="ORF">METZ01_LOCUS391705</name>
</gene>
<sequence length="132" mass="13942">MKTRFIVSFLIVGLFAFWGCEDEQEKDCAGVEGGTAMMDSCDVCVGGTTNEIACTQDCADAFGGTAIVDSCGTCDSDLTNDCTQDCAGDWGGNNICGCTDTTAINYESTATFDNNSCEYLSLSHLTGIWRAT</sequence>
<name>A0A382UYU8_9ZZZZ</name>
<accession>A0A382UYU8</accession>
<dbReference type="EMBL" id="UINC01147493">
    <property type="protein sequence ID" value="SVD38851.1"/>
    <property type="molecule type" value="Genomic_DNA"/>
</dbReference>
<proteinExistence type="predicted"/>
<reference evidence="1" key="1">
    <citation type="submission" date="2018-05" db="EMBL/GenBank/DDBJ databases">
        <authorList>
            <person name="Lanie J.A."/>
            <person name="Ng W.-L."/>
            <person name="Kazmierczak K.M."/>
            <person name="Andrzejewski T.M."/>
            <person name="Davidsen T.M."/>
            <person name="Wayne K.J."/>
            <person name="Tettelin H."/>
            <person name="Glass J.I."/>
            <person name="Rusch D."/>
            <person name="Podicherti R."/>
            <person name="Tsui H.-C.T."/>
            <person name="Winkler M.E."/>
        </authorList>
    </citation>
    <scope>NUCLEOTIDE SEQUENCE</scope>
</reference>
<protein>
    <submittedName>
        <fullName evidence="1">Uncharacterized protein</fullName>
    </submittedName>
</protein>